<dbReference type="InterPro" id="IPR018260">
    <property type="entry name" value="Ribosomal_uL22_CS"/>
</dbReference>
<keyword evidence="12" id="KW-1185">Reference proteome</keyword>
<comment type="similarity">
    <text evidence="1 7 8">Belongs to the universal ribosomal protein uL22 family.</text>
</comment>
<dbReference type="AlphaFoldDB" id="A0A7W4W4U8"/>
<accession>A0A7W4W4U8</accession>
<name>A0A7W4W4U8_9GAMM</name>
<dbReference type="GO" id="GO:0019843">
    <property type="term" value="F:rRNA binding"/>
    <property type="evidence" value="ECO:0007669"/>
    <property type="project" value="UniProtKB-UniRule"/>
</dbReference>
<evidence type="ECO:0000256" key="3">
    <source>
        <dbReference type="ARBA" id="ARBA00022884"/>
    </source>
</evidence>
<evidence type="ECO:0000313" key="12">
    <source>
        <dbReference type="Proteomes" id="UP000537130"/>
    </source>
</evidence>
<evidence type="ECO:0000256" key="10">
    <source>
        <dbReference type="RuleBase" id="RU004008"/>
    </source>
</evidence>
<dbReference type="EMBL" id="JACHWY010000002">
    <property type="protein sequence ID" value="MBB3047439.1"/>
    <property type="molecule type" value="Genomic_DNA"/>
</dbReference>
<dbReference type="SUPFAM" id="SSF54843">
    <property type="entry name" value="Ribosomal protein L22"/>
    <property type="match status" value="1"/>
</dbReference>
<evidence type="ECO:0000256" key="1">
    <source>
        <dbReference type="ARBA" id="ARBA00009451"/>
    </source>
</evidence>
<dbReference type="InterPro" id="IPR001063">
    <property type="entry name" value="Ribosomal_uL22"/>
</dbReference>
<comment type="caution">
    <text evidence="11">The sequence shown here is derived from an EMBL/GenBank/DDBJ whole genome shotgun (WGS) entry which is preliminary data.</text>
</comment>
<dbReference type="InterPro" id="IPR005727">
    <property type="entry name" value="Ribosomal_uL22_bac/chlpt-type"/>
</dbReference>
<dbReference type="PANTHER" id="PTHR13501">
    <property type="entry name" value="CHLOROPLAST 50S RIBOSOMAL PROTEIN L22-RELATED"/>
    <property type="match status" value="1"/>
</dbReference>
<dbReference type="HAMAP" id="MF_01331_B">
    <property type="entry name" value="Ribosomal_uL22_B"/>
    <property type="match status" value="1"/>
</dbReference>
<comment type="function">
    <text evidence="7 10">This protein binds specifically to 23S rRNA; its binding is stimulated by other ribosomal proteins, e.g., L4, L17, and L20. It is important during the early stages of 50S assembly. It makes multiple contacts with different domains of the 23S rRNA in the assembled 50S subunit and ribosome.</text>
</comment>
<dbReference type="CDD" id="cd00336">
    <property type="entry name" value="Ribosomal_L22"/>
    <property type="match status" value="1"/>
</dbReference>
<dbReference type="NCBIfam" id="TIGR01044">
    <property type="entry name" value="rplV_bact"/>
    <property type="match status" value="1"/>
</dbReference>
<evidence type="ECO:0000256" key="6">
    <source>
        <dbReference type="ARBA" id="ARBA00035207"/>
    </source>
</evidence>
<dbReference type="FunFam" id="3.90.470.10:FF:000001">
    <property type="entry name" value="50S ribosomal protein L22"/>
    <property type="match status" value="1"/>
</dbReference>
<dbReference type="GO" id="GO:0006412">
    <property type="term" value="P:translation"/>
    <property type="evidence" value="ECO:0007669"/>
    <property type="project" value="UniProtKB-UniRule"/>
</dbReference>
<evidence type="ECO:0000256" key="2">
    <source>
        <dbReference type="ARBA" id="ARBA00022730"/>
    </source>
</evidence>
<dbReference type="GO" id="GO:0022625">
    <property type="term" value="C:cytosolic large ribosomal subunit"/>
    <property type="evidence" value="ECO:0007669"/>
    <property type="project" value="TreeGrafter"/>
</dbReference>
<dbReference type="RefSeq" id="WP_183410224.1">
    <property type="nucleotide sequence ID" value="NZ_JACHWY010000002.1"/>
</dbReference>
<dbReference type="GO" id="GO:0003735">
    <property type="term" value="F:structural constituent of ribosome"/>
    <property type="evidence" value="ECO:0007669"/>
    <property type="project" value="InterPro"/>
</dbReference>
<comment type="function">
    <text evidence="7">The globular domain of the protein is located near the polypeptide exit tunnel on the outside of the subunit, while an extended beta-hairpin is found that lines the wall of the exit tunnel in the center of the 70S ribosome.</text>
</comment>
<dbReference type="InterPro" id="IPR036394">
    <property type="entry name" value="Ribosomal_uL22_sf"/>
</dbReference>
<dbReference type="Proteomes" id="UP000537130">
    <property type="component" value="Unassembled WGS sequence"/>
</dbReference>
<keyword evidence="3 7" id="KW-0694">RNA-binding</keyword>
<keyword evidence="4 7" id="KW-0689">Ribosomal protein</keyword>
<gene>
    <name evidence="7" type="primary">rplV</name>
    <name evidence="11" type="ORF">FHR99_001705</name>
</gene>
<evidence type="ECO:0000256" key="4">
    <source>
        <dbReference type="ARBA" id="ARBA00022980"/>
    </source>
</evidence>
<evidence type="ECO:0000256" key="8">
    <source>
        <dbReference type="RuleBase" id="RU004005"/>
    </source>
</evidence>
<dbReference type="PANTHER" id="PTHR13501:SF8">
    <property type="entry name" value="LARGE RIBOSOMAL SUBUNIT PROTEIN UL22M"/>
    <property type="match status" value="1"/>
</dbReference>
<dbReference type="InterPro" id="IPR047867">
    <property type="entry name" value="Ribosomal_uL22_bac/org-type"/>
</dbReference>
<reference evidence="11 12" key="1">
    <citation type="submission" date="2020-08" db="EMBL/GenBank/DDBJ databases">
        <title>Genomic Encyclopedia of Type Strains, Phase III (KMG-III): the genomes of soil and plant-associated and newly described type strains.</title>
        <authorList>
            <person name="Whitman W."/>
        </authorList>
    </citation>
    <scope>NUCLEOTIDE SEQUENCE [LARGE SCALE GENOMIC DNA]</scope>
    <source>
        <strain evidence="11 12">CECT 8654</strain>
    </source>
</reference>
<comment type="subunit">
    <text evidence="7 9">Part of the 50S ribosomal subunit.</text>
</comment>
<evidence type="ECO:0000313" key="11">
    <source>
        <dbReference type="EMBL" id="MBB3047439.1"/>
    </source>
</evidence>
<keyword evidence="5 7" id="KW-0687">Ribonucleoprotein</keyword>
<dbReference type="PROSITE" id="PS00464">
    <property type="entry name" value="RIBOSOMAL_L22"/>
    <property type="match status" value="1"/>
</dbReference>
<dbReference type="Pfam" id="PF00237">
    <property type="entry name" value="Ribosomal_L22"/>
    <property type="match status" value="1"/>
</dbReference>
<sequence>MEVAARLSGARISAQKARLVADQIRGKGVEEALDILSFSTKKAAGLVKKVLNSAIANAEHNEGADVDELKVSTIFVDEGMTMKRLRPRAKGRADRILKRTCHITVKVADSEG</sequence>
<evidence type="ECO:0000256" key="7">
    <source>
        <dbReference type="HAMAP-Rule" id="MF_01331"/>
    </source>
</evidence>
<dbReference type="Gene3D" id="3.90.470.10">
    <property type="entry name" value="Ribosomal protein L22/L17"/>
    <property type="match status" value="1"/>
</dbReference>
<proteinExistence type="inferred from homology"/>
<evidence type="ECO:0000256" key="5">
    <source>
        <dbReference type="ARBA" id="ARBA00023274"/>
    </source>
</evidence>
<keyword evidence="2 7" id="KW-0699">rRNA-binding</keyword>
<organism evidence="11 12">
    <name type="scientific">Litorivivens lipolytica</name>
    <dbReference type="NCBI Taxonomy" id="1524264"/>
    <lineage>
        <taxon>Bacteria</taxon>
        <taxon>Pseudomonadati</taxon>
        <taxon>Pseudomonadota</taxon>
        <taxon>Gammaproteobacteria</taxon>
        <taxon>Litorivivens</taxon>
    </lineage>
</organism>
<evidence type="ECO:0000256" key="9">
    <source>
        <dbReference type="RuleBase" id="RU004006"/>
    </source>
</evidence>
<protein>
    <recommendedName>
        <fullName evidence="6 7">Large ribosomal subunit protein uL22</fullName>
    </recommendedName>
</protein>